<evidence type="ECO:0000313" key="3">
    <source>
        <dbReference type="EMBL" id="CAI4007801.1"/>
    </source>
</evidence>
<protein>
    <submittedName>
        <fullName evidence="3">Uncharacterized protein</fullName>
    </submittedName>
</protein>
<dbReference type="EMBL" id="CAMXCT010004124">
    <property type="protein sequence ID" value="CAI4007801.1"/>
    <property type="molecule type" value="Genomic_DNA"/>
</dbReference>
<reference evidence="4" key="2">
    <citation type="submission" date="2024-04" db="EMBL/GenBank/DDBJ databases">
        <authorList>
            <person name="Chen Y."/>
            <person name="Shah S."/>
            <person name="Dougan E. K."/>
            <person name="Thang M."/>
            <person name="Chan C."/>
        </authorList>
    </citation>
    <scope>NUCLEOTIDE SEQUENCE [LARGE SCALE GENOMIC DNA]</scope>
</reference>
<sequence>MGTTTFPSEGRHGEDPNVLPAPCFSDVLEAQRWAVQVVRHAEAEACRRGMRGSPAWEDAWRDALWTLAVQKRCVEVEARKCCAAKRPGDVPPPPPRLPPDLEAMAAIRDQTALEMRCLEMRQRVDGLEERLQLLSQQLEALLDSHAVAPTSAEATAHVALQPGSGPLPAGLSSPVPSAPRRSGRVPSPPTGAAPELSGLSFLSDDRDERIEDLQRQLQRAEAERIDASRRLVSLEGELAMLQESLRSSEAKLQESYRKLEEPLRSADRGRLKALGVNVTLPCSGNCSALSGSSRFRQRCDKEIKEQVMGASRAFCQKFGDGFEKPWEWKILEAGHSARAATYGFVAELPKHIYGDRPESKRTPFCVRLLSPDLIASEDTKSWELEYSLREIRTATIRQAVEADLEGLRKSISNGKWDDLT</sequence>
<comment type="caution">
    <text evidence="3">The sequence shown here is derived from an EMBL/GenBank/DDBJ whole genome shotgun (WGS) entry which is preliminary data.</text>
</comment>
<evidence type="ECO:0000256" key="1">
    <source>
        <dbReference type="SAM" id="Coils"/>
    </source>
</evidence>
<keyword evidence="5" id="KW-1185">Reference proteome</keyword>
<proteinExistence type="predicted"/>
<evidence type="ECO:0000313" key="4">
    <source>
        <dbReference type="EMBL" id="CAL1161176.1"/>
    </source>
</evidence>
<evidence type="ECO:0000256" key="2">
    <source>
        <dbReference type="SAM" id="MobiDB-lite"/>
    </source>
</evidence>
<dbReference type="Proteomes" id="UP001152797">
    <property type="component" value="Unassembled WGS sequence"/>
</dbReference>
<accession>A0A9P1DDR8</accession>
<dbReference type="AlphaFoldDB" id="A0A9P1DDR8"/>
<feature type="region of interest" description="Disordered" evidence="2">
    <location>
        <begin position="160"/>
        <end position="204"/>
    </location>
</feature>
<feature type="coiled-coil region" evidence="1">
    <location>
        <begin position="117"/>
        <end position="144"/>
    </location>
</feature>
<evidence type="ECO:0000313" key="5">
    <source>
        <dbReference type="Proteomes" id="UP001152797"/>
    </source>
</evidence>
<name>A0A9P1DDR8_9DINO</name>
<dbReference type="EMBL" id="CAMXCT020004124">
    <property type="protein sequence ID" value="CAL1161176.1"/>
    <property type="molecule type" value="Genomic_DNA"/>
</dbReference>
<organism evidence="3">
    <name type="scientific">Cladocopium goreaui</name>
    <dbReference type="NCBI Taxonomy" id="2562237"/>
    <lineage>
        <taxon>Eukaryota</taxon>
        <taxon>Sar</taxon>
        <taxon>Alveolata</taxon>
        <taxon>Dinophyceae</taxon>
        <taxon>Suessiales</taxon>
        <taxon>Symbiodiniaceae</taxon>
        <taxon>Cladocopium</taxon>
    </lineage>
</organism>
<dbReference type="EMBL" id="CAMXCT030004124">
    <property type="protein sequence ID" value="CAL4795113.1"/>
    <property type="molecule type" value="Genomic_DNA"/>
</dbReference>
<keyword evidence="1" id="KW-0175">Coiled coil</keyword>
<dbReference type="OrthoDB" id="10278341at2759"/>
<gene>
    <name evidence="3" type="ORF">C1SCF055_LOCUS33328</name>
</gene>
<reference evidence="3" key="1">
    <citation type="submission" date="2022-10" db="EMBL/GenBank/DDBJ databases">
        <authorList>
            <person name="Chen Y."/>
            <person name="Dougan E. K."/>
            <person name="Chan C."/>
            <person name="Rhodes N."/>
            <person name="Thang M."/>
        </authorList>
    </citation>
    <scope>NUCLEOTIDE SEQUENCE</scope>
</reference>